<keyword evidence="5 6" id="KW-0472">Membrane</keyword>
<dbReference type="AlphaFoldDB" id="A0A2S0REC5"/>
<dbReference type="PANTHER" id="PTHR30619">
    <property type="entry name" value="DNA INTERNALIZATION/COMPETENCE PROTEIN COMEC/REC2"/>
    <property type="match status" value="1"/>
</dbReference>
<comment type="subcellular location">
    <subcellularLocation>
        <location evidence="1">Cell membrane</location>
        <topology evidence="1">Multi-pass membrane protein</topology>
    </subcellularLocation>
</comment>
<feature type="transmembrane region" description="Helical" evidence="6">
    <location>
        <begin position="287"/>
        <end position="310"/>
    </location>
</feature>
<dbReference type="EMBL" id="CP028811">
    <property type="protein sequence ID" value="AWA29598.1"/>
    <property type="molecule type" value="Genomic_DNA"/>
</dbReference>
<feature type="transmembrane region" description="Helical" evidence="6">
    <location>
        <begin position="389"/>
        <end position="408"/>
    </location>
</feature>
<dbReference type="KEGG" id="fmg:HYN48_05590"/>
<feature type="transmembrane region" description="Helical" evidence="6">
    <location>
        <begin position="480"/>
        <end position="500"/>
    </location>
</feature>
<gene>
    <name evidence="9" type="ORF">HYN48_05590</name>
</gene>
<feature type="domain" description="ComEC/Rec2-related protein" evidence="7">
    <location>
        <begin position="232"/>
        <end position="501"/>
    </location>
</feature>
<dbReference type="Pfam" id="PF13567">
    <property type="entry name" value="DUF4131"/>
    <property type="match status" value="1"/>
</dbReference>
<keyword evidence="2" id="KW-1003">Cell membrane</keyword>
<evidence type="ECO:0000259" key="7">
    <source>
        <dbReference type="Pfam" id="PF03772"/>
    </source>
</evidence>
<feature type="transmembrane region" description="Helical" evidence="6">
    <location>
        <begin position="506"/>
        <end position="523"/>
    </location>
</feature>
<evidence type="ECO:0000256" key="3">
    <source>
        <dbReference type="ARBA" id="ARBA00022692"/>
    </source>
</evidence>
<evidence type="ECO:0000256" key="1">
    <source>
        <dbReference type="ARBA" id="ARBA00004651"/>
    </source>
</evidence>
<proteinExistence type="predicted"/>
<dbReference type="PANTHER" id="PTHR30619:SF1">
    <property type="entry name" value="RECOMBINATION PROTEIN 2"/>
    <property type="match status" value="1"/>
</dbReference>
<dbReference type="InterPro" id="IPR025405">
    <property type="entry name" value="DUF4131"/>
</dbReference>
<evidence type="ECO:0000313" key="9">
    <source>
        <dbReference type="EMBL" id="AWA29598.1"/>
    </source>
</evidence>
<organism evidence="9 10">
    <name type="scientific">Flavobacterium magnum</name>
    <dbReference type="NCBI Taxonomy" id="2162713"/>
    <lineage>
        <taxon>Bacteria</taxon>
        <taxon>Pseudomonadati</taxon>
        <taxon>Bacteroidota</taxon>
        <taxon>Flavobacteriia</taxon>
        <taxon>Flavobacteriales</taxon>
        <taxon>Flavobacteriaceae</taxon>
        <taxon>Flavobacterium</taxon>
    </lineage>
</organism>
<evidence type="ECO:0000256" key="5">
    <source>
        <dbReference type="ARBA" id="ARBA00023136"/>
    </source>
</evidence>
<feature type="transmembrane region" description="Helical" evidence="6">
    <location>
        <begin position="357"/>
        <end position="377"/>
    </location>
</feature>
<dbReference type="InterPro" id="IPR004477">
    <property type="entry name" value="ComEC_N"/>
</dbReference>
<feature type="transmembrane region" description="Helical" evidence="6">
    <location>
        <begin position="420"/>
        <end position="442"/>
    </location>
</feature>
<feature type="transmembrane region" description="Helical" evidence="6">
    <location>
        <begin position="32"/>
        <end position="51"/>
    </location>
</feature>
<dbReference type="InterPro" id="IPR052159">
    <property type="entry name" value="Competence_DNA_uptake"/>
</dbReference>
<dbReference type="Proteomes" id="UP000244193">
    <property type="component" value="Chromosome"/>
</dbReference>
<feature type="transmembrane region" description="Helical" evidence="6">
    <location>
        <begin position="250"/>
        <end position="275"/>
    </location>
</feature>
<protein>
    <submittedName>
        <fullName evidence="9">Competence protein ComEC</fullName>
    </submittedName>
</protein>
<feature type="transmembrane region" description="Helical" evidence="6">
    <location>
        <begin position="7"/>
        <end position="26"/>
    </location>
</feature>
<feature type="domain" description="DUF4131" evidence="8">
    <location>
        <begin position="33"/>
        <end position="191"/>
    </location>
</feature>
<feature type="transmembrane region" description="Helical" evidence="6">
    <location>
        <begin position="58"/>
        <end position="78"/>
    </location>
</feature>
<dbReference type="NCBIfam" id="TIGR00360">
    <property type="entry name" value="ComEC_N-term"/>
    <property type="match status" value="1"/>
</dbReference>
<name>A0A2S0REC5_9FLAO</name>
<keyword evidence="4 6" id="KW-1133">Transmembrane helix</keyword>
<evidence type="ECO:0000256" key="4">
    <source>
        <dbReference type="ARBA" id="ARBA00022989"/>
    </source>
</evidence>
<keyword evidence="3 6" id="KW-0812">Transmembrane</keyword>
<accession>A0A2S0REC5</accession>
<sequence>MKALQFPLARITVFFVSGIIFGHRFSPPLKDVAFILLLCFVLCALAFVYSVKHAAQRVIFGICIYCFSFLSGLFAYTAQHYATENHYSRQLSANDARHSCKLTIKEVLKSNSINDRYVATVEHIDTKPCTGLILLNLKRAKNAGRIITGATLLVSGQIQRHRPPQNPEQFDYGKYLSQKSIFAQMYADSANVTAVDTLKNLSYYAAAFRNRIISNLEKRHFNKDNLAVITALILGQQQDISKETIQDYQYAGAIHILSVSGLHVGYIMLFVNFMLLRVPKSKSGNIIRLFAVLVSLWGFSFIAGLAPSIVRSATMFSFVAVGLYLKRETYIFHTVLVSLLLILMVSPSFLFDVGFQLSYVSLFFILWLQPFLSRFWTPKTKAAKYFWDIITVSAAAQIGAFPLSVYYFHQFPGLFFVTNLVILPALGIIMAYGVLVMALAFFDAVPGFLSTSLDVLIGWLNLTIRKIASFDQFVVRDIPLNAAMLIVLYVTVIVLFLWLMKPTYRKIVWAICCLLFFQGTLIYNRWKNDTAETFVVFRMKNSSLITEKHGHGIRVYCEDGVRTKVLQDPNLTAYRVANFSKIVAVKQMRNVMYFKRRSIFIADSCGIYPKGIRPDIVLVTQSPKINFERMLNEMKPRQVVADASNFKFYTEHWKASCQKQKIPFHAIAEKGYYQLQ</sequence>
<evidence type="ECO:0000256" key="6">
    <source>
        <dbReference type="SAM" id="Phobius"/>
    </source>
</evidence>
<reference evidence="9 10" key="1">
    <citation type="submission" date="2018-04" db="EMBL/GenBank/DDBJ databases">
        <title>Genome sequencing of Flavobacterium sp. HYN0048.</title>
        <authorList>
            <person name="Yi H."/>
            <person name="Baek C."/>
        </authorList>
    </citation>
    <scope>NUCLEOTIDE SEQUENCE [LARGE SCALE GENOMIC DNA]</scope>
    <source>
        <strain evidence="9 10">HYN0048</strain>
    </source>
</reference>
<evidence type="ECO:0000259" key="8">
    <source>
        <dbReference type="Pfam" id="PF13567"/>
    </source>
</evidence>
<dbReference type="Pfam" id="PF03772">
    <property type="entry name" value="Competence"/>
    <property type="match status" value="1"/>
</dbReference>
<evidence type="ECO:0000256" key="2">
    <source>
        <dbReference type="ARBA" id="ARBA00022475"/>
    </source>
</evidence>
<feature type="transmembrane region" description="Helical" evidence="6">
    <location>
        <begin position="330"/>
        <end position="350"/>
    </location>
</feature>
<evidence type="ECO:0000313" key="10">
    <source>
        <dbReference type="Proteomes" id="UP000244193"/>
    </source>
</evidence>
<dbReference type="RefSeq" id="WP_108370182.1">
    <property type="nucleotide sequence ID" value="NZ_CP028811.1"/>
</dbReference>
<dbReference type="GO" id="GO:0005886">
    <property type="term" value="C:plasma membrane"/>
    <property type="evidence" value="ECO:0007669"/>
    <property type="project" value="UniProtKB-SubCell"/>
</dbReference>
<dbReference type="OrthoDB" id="9761531at2"/>
<keyword evidence="10" id="KW-1185">Reference proteome</keyword>